<comment type="caution">
    <text evidence="5">The sequence shown here is derived from an EMBL/GenBank/DDBJ whole genome shotgun (WGS) entry which is preliminary data.</text>
</comment>
<dbReference type="Proteomes" id="UP001281761">
    <property type="component" value="Unassembled WGS sequence"/>
</dbReference>
<keyword evidence="3" id="KW-0732">Signal</keyword>
<proteinExistence type="predicted"/>
<evidence type="ECO:0000259" key="4">
    <source>
        <dbReference type="Pfam" id="PF07714"/>
    </source>
</evidence>
<dbReference type="Gene3D" id="1.10.510.10">
    <property type="entry name" value="Transferase(Phosphotransferase) domain 1"/>
    <property type="match status" value="1"/>
</dbReference>
<feature type="chain" id="PRO_5046733622" description="Serine-threonine/tyrosine-protein kinase catalytic domain-containing protein" evidence="3">
    <location>
        <begin position="19"/>
        <end position="1875"/>
    </location>
</feature>
<protein>
    <recommendedName>
        <fullName evidence="4">Serine-threonine/tyrosine-protein kinase catalytic domain-containing protein</fullName>
    </recommendedName>
</protein>
<sequence length="1875" mass="203028">MILLWISISALFAYRGGTTLSPSDYQSTSLPLSEALRNKQLSNKNVLGNEAIKFELAEGLFHTDGHHIVSQKVEIEGRNTMILHSNQSPPFSSTNNEQPNPSISNQKAHPSIFIVTNSSLALKSLILSVWKGGLVCFVDSSDVGLVGCRIGSSVECSPLVVSSPTLSRSTTITMIGCCHSSSESWVVHPFVGVDQKILPNDHSSPTDKQIDKTSEELISVIGCDLSFSTWLFGRSGPLLEMDTNTTNEFRCPDGQSKEEICTTTLVKSSFVNVSSLSLGSGIPTHRPRLTQNVIGCSMLRSTDHFRGTALRDMNTGGNVLCSNSSFAHCSSASSEDITQGGRCVYNQTTTSTLTFTSCTFRHMTCKATLHVGGAAIALDYSVANLTIILCAFHDCNASDSSADGSAVCFLGKGENVSPDSTVSISQCSFTDCSTVDGGGAVVVFYIQSISLDDCFFRGNSARVGGAICHQNMISSTISNSSFEENLAAFGGAIHYNSIIPFMLTDHLFRDNVATQESGGSDLSFSGISLSYVPEANLTRCDTSSAKPTIWFSGDRTTDSTRLNRVSLGFAISSCSVTHSETTSTVTIKTLNAVSGVMSVLLSGGLVPRLVFVSFESAGSTTGTGTTTTTVLPSTNEYTLEAAVLAGFQLESSILGAVASLITPNTTKIDLTGTELVSGSYSMLVEDASGTSTNISLTVSSSTELSTTMALYPVSSAELKYGTKYTVMSVMRDTMKLAMKDGVSFITPDEPARIVGIWGVLDKRANTVSLTLRGRQIVKGSYTVRLNSESGPSFSISFSDGLSDERNSSPTSFSLFSDSSVLSPGVTYTIFSVVPTSLPSTSILIDANPNSFILSEPSRITDVTIGSLSDAQKTEATLTMTGLELEPNTDYKMHVTGHPKSTSLMRANTEADKRTITIRSDSSDPSETGSKTIKFYPLSSADLLFGYEYYVDSVTLDGSTLLQNSGLSFSTPIEPARLISISPVLSASLETVSLTFSGRCFDGDFTVNLQVTSPTQGTQFELQCSSLYATELTLTLPISSHDLSSVEFGDVLSVLSLKNDSSSAILEMSTFSIPHPPRVETAAFSFCSDLNTTFSVTLCGTDLPSNERFLVVLDSDYSFEIVITNSSSGTSTEMAIGWTDSLQYDTEYRIVSIRNEETGRNVFVDSSVTFTTEKRPNQIVVFFDSSSSDSSRLCGKKDEPCSSMDSAWKIASNVGASDVSLRLILNATLSSPIVCLSNGIVVVEKGTSTEPTLIIPSSASMGENGMISISCGLFEIRDVDVVIESIVPSFVLLSGIDSTIVLRDGLIVGVKTRNEWNSDEVCCEWETGILQLSNCTTNITETVLYRISQGVVNVRGGNVTIFTSSFSDNSPGISSFSSFRQNIRCSEGGEIEIGSLHGGDGSSDKHCHLWLSHDECYLLGADVNLDSPFFIPTLSPMSTSSFNKKDKTFTLEMIGTTLIPCDLFLEVFEVSKQKTIGKAERMKLDLDTTTSFTESSISLTLSHSSLSSLDSSLEWRGRLIFGENERSSDSFLIQANSVERRAQAMKENMKWWLPVAIVLAVSLFLLIVIVFFCWRRRRQVPSKSANQPEEMEDAEIIVKMEERDELVGQSVVETSVRAMKDKTITAHGPEIHGQTEVTGNEASDGWDGRKEIEVIEVMDCVQFESHFVSRQNSLYHRLHVENRPLTNKRIQERHLVSALAKLKGMNGNAEVFIHLSTHWLKMTTEGEICLLLEKKKGVEKDKMEGAIAGEQELKVDCEREKLDGQRWSAPEQFLEEGEAEKAINPVQVSVFRLGLVLWEIETGQIPFGETDAVNTCRQLKAGIVPAMDGVSSLSMRDLITRCLSVDGDSRPSLESVLSTLNGIEEDATTWKDTLHF</sequence>
<dbReference type="InterPro" id="IPR001245">
    <property type="entry name" value="Ser-Thr/Tyr_kinase_cat_dom"/>
</dbReference>
<organism evidence="5 6">
    <name type="scientific">Blattamonas nauphoetae</name>
    <dbReference type="NCBI Taxonomy" id="2049346"/>
    <lineage>
        <taxon>Eukaryota</taxon>
        <taxon>Metamonada</taxon>
        <taxon>Preaxostyla</taxon>
        <taxon>Oxymonadida</taxon>
        <taxon>Blattamonas</taxon>
    </lineage>
</organism>
<keyword evidence="2" id="KW-1133">Transmembrane helix</keyword>
<accession>A0ABQ9XRB1</accession>
<dbReference type="Pfam" id="PF07714">
    <property type="entry name" value="PK_Tyr_Ser-Thr"/>
    <property type="match status" value="1"/>
</dbReference>
<dbReference type="EMBL" id="JARBJD010000086">
    <property type="protein sequence ID" value="KAK2953835.1"/>
    <property type="molecule type" value="Genomic_DNA"/>
</dbReference>
<feature type="domain" description="Serine-threonine/tyrosine-protein kinase catalytic" evidence="4">
    <location>
        <begin position="1762"/>
        <end position="1859"/>
    </location>
</feature>
<evidence type="ECO:0000313" key="5">
    <source>
        <dbReference type="EMBL" id="KAK2953835.1"/>
    </source>
</evidence>
<keyword evidence="6" id="KW-1185">Reference proteome</keyword>
<dbReference type="SUPFAM" id="SSF56112">
    <property type="entry name" value="Protein kinase-like (PK-like)"/>
    <property type="match status" value="1"/>
</dbReference>
<evidence type="ECO:0000256" key="1">
    <source>
        <dbReference type="SAM" id="MobiDB-lite"/>
    </source>
</evidence>
<dbReference type="SUPFAM" id="SSF51126">
    <property type="entry name" value="Pectin lyase-like"/>
    <property type="match status" value="1"/>
</dbReference>
<dbReference type="InterPro" id="IPR011050">
    <property type="entry name" value="Pectin_lyase_fold/virulence"/>
</dbReference>
<reference evidence="5 6" key="1">
    <citation type="journal article" date="2022" name="bioRxiv">
        <title>Genomics of Preaxostyla Flagellates Illuminates Evolutionary Transitions and the Path Towards Mitochondrial Loss.</title>
        <authorList>
            <person name="Novak L.V.F."/>
            <person name="Treitli S.C."/>
            <person name="Pyrih J."/>
            <person name="Halakuc P."/>
            <person name="Pipaliya S.V."/>
            <person name="Vacek V."/>
            <person name="Brzon O."/>
            <person name="Soukal P."/>
            <person name="Eme L."/>
            <person name="Dacks J.B."/>
            <person name="Karnkowska A."/>
            <person name="Elias M."/>
            <person name="Hampl V."/>
        </authorList>
    </citation>
    <scope>NUCLEOTIDE SEQUENCE [LARGE SCALE GENOMIC DNA]</scope>
    <source>
        <strain evidence="5">NAU3</strain>
        <tissue evidence="5">Gut</tissue>
    </source>
</reference>
<dbReference type="InterPro" id="IPR011009">
    <property type="entry name" value="Kinase-like_dom_sf"/>
</dbReference>
<feature type="transmembrane region" description="Helical" evidence="2">
    <location>
        <begin position="1550"/>
        <end position="1573"/>
    </location>
</feature>
<evidence type="ECO:0000256" key="2">
    <source>
        <dbReference type="SAM" id="Phobius"/>
    </source>
</evidence>
<keyword evidence="2" id="KW-0812">Transmembrane</keyword>
<keyword evidence="2" id="KW-0472">Membrane</keyword>
<evidence type="ECO:0000256" key="3">
    <source>
        <dbReference type="SAM" id="SignalP"/>
    </source>
</evidence>
<evidence type="ECO:0000313" key="6">
    <source>
        <dbReference type="Proteomes" id="UP001281761"/>
    </source>
</evidence>
<name>A0ABQ9XRB1_9EUKA</name>
<feature type="region of interest" description="Disordered" evidence="1">
    <location>
        <begin position="86"/>
        <end position="105"/>
    </location>
</feature>
<gene>
    <name evidence="5" type="ORF">BLNAU_11238</name>
</gene>
<feature type="signal peptide" evidence="3">
    <location>
        <begin position="1"/>
        <end position="18"/>
    </location>
</feature>